<dbReference type="Pfam" id="PF08240">
    <property type="entry name" value="ADH_N"/>
    <property type="match status" value="1"/>
</dbReference>
<evidence type="ECO:0000259" key="1">
    <source>
        <dbReference type="SMART" id="SM00829"/>
    </source>
</evidence>
<sequence>MDPLPKTMKAWVSDRLGTPRTCLTLHTDHPLPSPLPPTSTNLLIRISYAALNPADVALLSIFPPGLLPFRRTPIPGLDFSGTVVAAGPDATFSLGTKVCGTLSVRLVATGHGSLAEYVLVPEGLVAKVPEGLGMREAAGLGVVGQTATVAMKATDGGLSTEKGRRKVLVNGASGGLGSMFVQLAKAEGVRVVGVCSERNAELVKGLGADETIDYQKHAPLPAYLAQTHGEEQFDFIFDCVGDFELYRDSPAYLKPNGKFICLSLGSSNGVVPLLKSFLPTFLGGTPRKFTTLNLSPSGDLMREVVRSYEEGKIKSIPIDSEYSMEDVLDAYDRVISKRSRGKVIIRIGE</sequence>
<dbReference type="SUPFAM" id="SSF50129">
    <property type="entry name" value="GroES-like"/>
    <property type="match status" value="1"/>
</dbReference>
<evidence type="ECO:0000313" key="2">
    <source>
        <dbReference type="EMBL" id="RKU39957.1"/>
    </source>
</evidence>
<dbReference type="SUPFAM" id="SSF51735">
    <property type="entry name" value="NAD(P)-binding Rossmann-fold domains"/>
    <property type="match status" value="1"/>
</dbReference>
<gene>
    <name evidence="2" type="ORF">DL546_001461</name>
</gene>
<accession>A0A420XWD4</accession>
<dbReference type="InterPro" id="IPR013154">
    <property type="entry name" value="ADH-like_N"/>
</dbReference>
<dbReference type="InterPro" id="IPR036291">
    <property type="entry name" value="NAD(P)-bd_dom_sf"/>
</dbReference>
<dbReference type="EMBL" id="QVQW01000130">
    <property type="protein sequence ID" value="RKU39957.1"/>
    <property type="molecule type" value="Genomic_DNA"/>
</dbReference>
<evidence type="ECO:0000313" key="3">
    <source>
        <dbReference type="Proteomes" id="UP000275385"/>
    </source>
</evidence>
<dbReference type="InterPro" id="IPR020843">
    <property type="entry name" value="ER"/>
</dbReference>
<dbReference type="InterPro" id="IPR011032">
    <property type="entry name" value="GroES-like_sf"/>
</dbReference>
<dbReference type="STRING" id="177199.A0A420XWD4"/>
<dbReference type="InterPro" id="IPR050700">
    <property type="entry name" value="YIM1/Zinc_Alcohol_DH_Fams"/>
</dbReference>
<keyword evidence="3" id="KW-1185">Reference proteome</keyword>
<dbReference type="PANTHER" id="PTHR11695">
    <property type="entry name" value="ALCOHOL DEHYDROGENASE RELATED"/>
    <property type="match status" value="1"/>
</dbReference>
<dbReference type="CDD" id="cd08267">
    <property type="entry name" value="MDR1"/>
    <property type="match status" value="1"/>
</dbReference>
<dbReference type="AlphaFoldDB" id="A0A420XWD4"/>
<reference evidence="2 3" key="1">
    <citation type="submission" date="2018-08" db="EMBL/GenBank/DDBJ databases">
        <title>Draft genome of the lignicolous fungus Coniochaeta pulveracea.</title>
        <authorList>
            <person name="Borstlap C.J."/>
            <person name="De Witt R.N."/>
            <person name="Botha A."/>
            <person name="Volschenk H."/>
        </authorList>
    </citation>
    <scope>NUCLEOTIDE SEQUENCE [LARGE SCALE GENOMIC DNA]</scope>
    <source>
        <strain evidence="2 3">CAB683</strain>
    </source>
</reference>
<dbReference type="Gene3D" id="3.90.180.10">
    <property type="entry name" value="Medium-chain alcohol dehydrogenases, catalytic domain"/>
    <property type="match status" value="1"/>
</dbReference>
<protein>
    <recommendedName>
        <fullName evidence="1">Enoyl reductase (ER) domain-containing protein</fullName>
    </recommendedName>
</protein>
<dbReference type="Proteomes" id="UP000275385">
    <property type="component" value="Unassembled WGS sequence"/>
</dbReference>
<dbReference type="PANTHER" id="PTHR11695:SF294">
    <property type="entry name" value="RETICULON-4-INTERACTING PROTEIN 1, MITOCHONDRIAL"/>
    <property type="match status" value="1"/>
</dbReference>
<dbReference type="Pfam" id="PF13602">
    <property type="entry name" value="ADH_zinc_N_2"/>
    <property type="match status" value="1"/>
</dbReference>
<dbReference type="Gene3D" id="3.40.50.720">
    <property type="entry name" value="NAD(P)-binding Rossmann-like Domain"/>
    <property type="match status" value="1"/>
</dbReference>
<feature type="domain" description="Enoyl reductase (ER)" evidence="1">
    <location>
        <begin position="20"/>
        <end position="345"/>
    </location>
</feature>
<dbReference type="OrthoDB" id="3509362at2759"/>
<dbReference type="SMART" id="SM00829">
    <property type="entry name" value="PKS_ER"/>
    <property type="match status" value="1"/>
</dbReference>
<dbReference type="GO" id="GO:0005739">
    <property type="term" value="C:mitochondrion"/>
    <property type="evidence" value="ECO:0007669"/>
    <property type="project" value="TreeGrafter"/>
</dbReference>
<comment type="caution">
    <text evidence="2">The sequence shown here is derived from an EMBL/GenBank/DDBJ whole genome shotgun (WGS) entry which is preliminary data.</text>
</comment>
<name>A0A420XWD4_9PEZI</name>
<dbReference type="GO" id="GO:0016491">
    <property type="term" value="F:oxidoreductase activity"/>
    <property type="evidence" value="ECO:0007669"/>
    <property type="project" value="InterPro"/>
</dbReference>
<proteinExistence type="predicted"/>
<organism evidence="2 3">
    <name type="scientific">Coniochaeta pulveracea</name>
    <dbReference type="NCBI Taxonomy" id="177199"/>
    <lineage>
        <taxon>Eukaryota</taxon>
        <taxon>Fungi</taxon>
        <taxon>Dikarya</taxon>
        <taxon>Ascomycota</taxon>
        <taxon>Pezizomycotina</taxon>
        <taxon>Sordariomycetes</taxon>
        <taxon>Sordariomycetidae</taxon>
        <taxon>Coniochaetales</taxon>
        <taxon>Coniochaetaceae</taxon>
        <taxon>Coniochaeta</taxon>
    </lineage>
</organism>